<dbReference type="PANTHER" id="PTHR40050">
    <property type="entry name" value="INNER SPORE COAT PROTEIN H"/>
    <property type="match status" value="1"/>
</dbReference>
<organism evidence="2 3">
    <name type="scientific">Fibrobacter intestinalis</name>
    <dbReference type="NCBI Taxonomy" id="28122"/>
    <lineage>
        <taxon>Bacteria</taxon>
        <taxon>Pseudomonadati</taxon>
        <taxon>Fibrobacterota</taxon>
        <taxon>Fibrobacteria</taxon>
        <taxon>Fibrobacterales</taxon>
        <taxon>Fibrobacteraceae</taxon>
        <taxon>Fibrobacter</taxon>
    </lineage>
</organism>
<dbReference type="RefSeq" id="WP_073302761.1">
    <property type="nucleotide sequence ID" value="NZ_FRAW01000004.1"/>
</dbReference>
<gene>
    <name evidence="2" type="ORF">SAMN05720469_104102</name>
</gene>
<reference evidence="3" key="1">
    <citation type="submission" date="2016-11" db="EMBL/GenBank/DDBJ databases">
        <authorList>
            <person name="Varghese N."/>
            <person name="Submissions S."/>
        </authorList>
    </citation>
    <scope>NUCLEOTIDE SEQUENCE [LARGE SCALE GENOMIC DNA]</scope>
    <source>
        <strain evidence="3">UWOS</strain>
    </source>
</reference>
<evidence type="ECO:0000256" key="1">
    <source>
        <dbReference type="SAM" id="SignalP"/>
    </source>
</evidence>
<dbReference type="InterPro" id="IPR014867">
    <property type="entry name" value="Spore_coat_CotH_CotH2/3/7"/>
</dbReference>
<sequence>MKNPFRNMLVAASFLAASLLTACLWNFNSVSEQEFEYLPLDDSEYPYANLPRLVIQTENATSIRDKETPVEAKLQIYGKNSPESRIYDLTIRGLGNSSWSFSKYSYRLKFENAVPLFDMPKDKDWILISNHRDKSLVRNRISFQLAKSLGDEYSPRSQFVEVFVNKDYRGIYLLTENIKVAKHRVNIPDNENGFLLEKTSDDDESKSHPAFFSDAGHHFFIRHPSPISDSAFRLVKNQIHSFEFFWQNENPKTLESISHWIDLEDLIRYYLIQEFSKNQDGYFHKSIFIVWKKGFPLQMGPVWDFDLAYGIGLKHQISPENWPTGNNGWFSLLFQNPEILQKVQEYWQNHHSAFEAVIDSVDSTVKYLTPAAKNEYKRWPILGEKFWIFVESFKRYEDTADSLKDWIRERIAWLDAELLSPPSESAAYQ</sequence>
<proteinExistence type="predicted"/>
<feature type="signal peptide" evidence="1">
    <location>
        <begin position="1"/>
        <end position="22"/>
    </location>
</feature>
<dbReference type="Proteomes" id="UP000184275">
    <property type="component" value="Unassembled WGS sequence"/>
</dbReference>
<evidence type="ECO:0000313" key="2">
    <source>
        <dbReference type="EMBL" id="SHK35574.1"/>
    </source>
</evidence>
<dbReference type="EMBL" id="FRAW01000004">
    <property type="protein sequence ID" value="SHK35574.1"/>
    <property type="molecule type" value="Genomic_DNA"/>
</dbReference>
<feature type="chain" id="PRO_5012116047" evidence="1">
    <location>
        <begin position="23"/>
        <end position="429"/>
    </location>
</feature>
<name>A0A1M6RT45_9BACT</name>
<dbReference type="PROSITE" id="PS51257">
    <property type="entry name" value="PROKAR_LIPOPROTEIN"/>
    <property type="match status" value="1"/>
</dbReference>
<dbReference type="Pfam" id="PF08757">
    <property type="entry name" value="CotH"/>
    <property type="match status" value="1"/>
</dbReference>
<keyword evidence="1" id="KW-0732">Signal</keyword>
<protein>
    <submittedName>
        <fullName evidence="2">CotH protein</fullName>
    </submittedName>
</protein>
<dbReference type="PANTHER" id="PTHR40050:SF1">
    <property type="entry name" value="INNER SPORE COAT PROTEIN H"/>
    <property type="match status" value="1"/>
</dbReference>
<keyword evidence="3" id="KW-1185">Reference proteome</keyword>
<accession>A0A1M6RT45</accession>
<evidence type="ECO:0000313" key="3">
    <source>
        <dbReference type="Proteomes" id="UP000184275"/>
    </source>
</evidence>
<dbReference type="AlphaFoldDB" id="A0A1M6RT45"/>